<dbReference type="GO" id="GO:0006886">
    <property type="term" value="P:intracellular protein transport"/>
    <property type="evidence" value="ECO:0007669"/>
    <property type="project" value="InterPro"/>
</dbReference>
<evidence type="ECO:0000256" key="4">
    <source>
        <dbReference type="ARBA" id="ARBA00022692"/>
    </source>
</evidence>
<comment type="subcellular location">
    <subcellularLocation>
        <location evidence="1">Mitochondrion outer membrane</location>
        <topology evidence="1">Single-pass membrane protein</topology>
    </subcellularLocation>
</comment>
<accession>A0A9P7B3H1</accession>
<keyword evidence="7 11" id="KW-1133">Transmembrane helix</keyword>
<name>A0A9P7B3H1_RHOMI</name>
<sequence length="299" mass="31174">MSTAPSSSSNLATALKVTGAVVGALAVATIGYAAVFDYRRRNDPAFRRKLLKQQKKAQKNVQHSEAVGKEQVANALKRALALVNAEKVPDSPEGKEQFFMEQVALGEQLAARSPEFYVASAISFYKALKVYPAPQELLMIYQKTQPAAVFDLVMELISLEINEATAAATASTTTSGPRAGAGSLPSDPLLEEVEPEKSRTTTASVSESGSGAENSSPSSGGSFVHVETDAVLTPKGEVEIEETIAVVADLEAEVEGQGAASVPPAAVAAAAEEDETETPVESVASATEDKADPPEPVLA</sequence>
<dbReference type="InterPro" id="IPR002056">
    <property type="entry name" value="MAS20"/>
</dbReference>
<keyword evidence="13" id="KW-1185">Reference proteome</keyword>
<feature type="compositionally biased region" description="Low complexity" evidence="10">
    <location>
        <begin position="259"/>
        <end position="270"/>
    </location>
</feature>
<dbReference type="SUPFAM" id="SSF47157">
    <property type="entry name" value="Mitochondrial import receptor subunit Tom20"/>
    <property type="match status" value="1"/>
</dbReference>
<organism evidence="12 13">
    <name type="scientific">Rhodotorula mucilaginosa</name>
    <name type="common">Yeast</name>
    <name type="synonym">Rhodotorula rubra</name>
    <dbReference type="NCBI Taxonomy" id="5537"/>
    <lineage>
        <taxon>Eukaryota</taxon>
        <taxon>Fungi</taxon>
        <taxon>Dikarya</taxon>
        <taxon>Basidiomycota</taxon>
        <taxon>Pucciniomycotina</taxon>
        <taxon>Microbotryomycetes</taxon>
        <taxon>Sporidiobolales</taxon>
        <taxon>Sporidiobolaceae</taxon>
        <taxon>Rhodotorula</taxon>
    </lineage>
</organism>
<evidence type="ECO:0000313" key="13">
    <source>
        <dbReference type="Proteomes" id="UP000777482"/>
    </source>
</evidence>
<feature type="transmembrane region" description="Helical" evidence="11">
    <location>
        <begin position="20"/>
        <end position="38"/>
    </location>
</feature>
<comment type="caution">
    <text evidence="12">The sequence shown here is derived from an EMBL/GenBank/DDBJ whole genome shotgun (WGS) entry which is preliminary data.</text>
</comment>
<evidence type="ECO:0000256" key="5">
    <source>
        <dbReference type="ARBA" id="ARBA00022787"/>
    </source>
</evidence>
<evidence type="ECO:0008006" key="14">
    <source>
        <dbReference type="Google" id="ProtNLM"/>
    </source>
</evidence>
<dbReference type="GO" id="GO:0016031">
    <property type="term" value="P:tRNA import into mitochondrion"/>
    <property type="evidence" value="ECO:0007669"/>
    <property type="project" value="TreeGrafter"/>
</dbReference>
<keyword evidence="5" id="KW-1000">Mitochondrion outer membrane</keyword>
<gene>
    <name evidence="12" type="ORF">C6P46_006338</name>
</gene>
<keyword evidence="6" id="KW-0653">Protein transport</keyword>
<feature type="compositionally biased region" description="Low complexity" evidence="10">
    <location>
        <begin position="204"/>
        <end position="222"/>
    </location>
</feature>
<keyword evidence="4 11" id="KW-0812">Transmembrane</keyword>
<evidence type="ECO:0000256" key="1">
    <source>
        <dbReference type="ARBA" id="ARBA00004572"/>
    </source>
</evidence>
<feature type="compositionally biased region" description="Low complexity" evidence="10">
    <location>
        <begin position="170"/>
        <end position="183"/>
    </location>
</feature>
<keyword evidence="9 11" id="KW-0472">Membrane</keyword>
<evidence type="ECO:0000256" key="11">
    <source>
        <dbReference type="SAM" id="Phobius"/>
    </source>
</evidence>
<dbReference type="Gene3D" id="1.20.960.10">
    <property type="entry name" value="Mitochondrial outer membrane translocase complex, subunit Tom20 domain"/>
    <property type="match status" value="1"/>
</dbReference>
<proteinExistence type="inferred from homology"/>
<evidence type="ECO:0000256" key="8">
    <source>
        <dbReference type="ARBA" id="ARBA00023128"/>
    </source>
</evidence>
<evidence type="ECO:0000256" key="7">
    <source>
        <dbReference type="ARBA" id="ARBA00022989"/>
    </source>
</evidence>
<keyword evidence="3" id="KW-0813">Transport</keyword>
<dbReference type="PRINTS" id="PR00351">
    <property type="entry name" value="OM20RECEPTOR"/>
</dbReference>
<dbReference type="PANTHER" id="PTHR12430">
    <property type="entry name" value="MITOCHONDRIAL IMPORT RECEPTOR SUBUNIT TOM20"/>
    <property type="match status" value="1"/>
</dbReference>
<dbReference type="AlphaFoldDB" id="A0A9P7B3H1"/>
<evidence type="ECO:0000256" key="10">
    <source>
        <dbReference type="SAM" id="MobiDB-lite"/>
    </source>
</evidence>
<dbReference type="GO" id="GO:0008320">
    <property type="term" value="F:protein transmembrane transporter activity"/>
    <property type="evidence" value="ECO:0007669"/>
    <property type="project" value="TreeGrafter"/>
</dbReference>
<feature type="region of interest" description="Disordered" evidence="10">
    <location>
        <begin position="170"/>
        <end position="223"/>
    </location>
</feature>
<comment type="similarity">
    <text evidence="2">Belongs to the Tom20 family.</text>
</comment>
<keyword evidence="8" id="KW-0496">Mitochondrion</keyword>
<evidence type="ECO:0000313" key="12">
    <source>
        <dbReference type="EMBL" id="KAG0657611.1"/>
    </source>
</evidence>
<dbReference type="GO" id="GO:0006605">
    <property type="term" value="P:protein targeting"/>
    <property type="evidence" value="ECO:0007669"/>
    <property type="project" value="InterPro"/>
</dbReference>
<feature type="region of interest" description="Disordered" evidence="10">
    <location>
        <begin position="254"/>
        <end position="299"/>
    </location>
</feature>
<protein>
    <recommendedName>
        <fullName evidence="14">Mitochondrial import receptor subunit TOM20</fullName>
    </recommendedName>
</protein>
<evidence type="ECO:0000256" key="9">
    <source>
        <dbReference type="ARBA" id="ARBA00023136"/>
    </source>
</evidence>
<evidence type="ECO:0000256" key="2">
    <source>
        <dbReference type="ARBA" id="ARBA00005792"/>
    </source>
</evidence>
<dbReference type="GO" id="GO:0030150">
    <property type="term" value="P:protein import into mitochondrial matrix"/>
    <property type="evidence" value="ECO:0007669"/>
    <property type="project" value="TreeGrafter"/>
</dbReference>
<dbReference type="PANTHER" id="PTHR12430:SF0">
    <property type="entry name" value="TRANSLOCASE OF OUTER MITOCHONDRIAL MEMBRANE 20"/>
    <property type="match status" value="1"/>
</dbReference>
<dbReference type="Pfam" id="PF02064">
    <property type="entry name" value="MAS20"/>
    <property type="match status" value="1"/>
</dbReference>
<dbReference type="GO" id="GO:0030943">
    <property type="term" value="F:mitochondrion targeting sequence binding"/>
    <property type="evidence" value="ECO:0007669"/>
    <property type="project" value="TreeGrafter"/>
</dbReference>
<dbReference type="OrthoDB" id="2154253at2759"/>
<dbReference type="Proteomes" id="UP000777482">
    <property type="component" value="Unassembled WGS sequence"/>
</dbReference>
<dbReference type="GO" id="GO:0005742">
    <property type="term" value="C:mitochondrial outer membrane translocase complex"/>
    <property type="evidence" value="ECO:0007669"/>
    <property type="project" value="InterPro"/>
</dbReference>
<evidence type="ECO:0000256" key="3">
    <source>
        <dbReference type="ARBA" id="ARBA00022448"/>
    </source>
</evidence>
<dbReference type="InterPro" id="IPR023392">
    <property type="entry name" value="Tom20_dom_sf"/>
</dbReference>
<dbReference type="EMBL" id="PUHQ01000079">
    <property type="protein sequence ID" value="KAG0657611.1"/>
    <property type="molecule type" value="Genomic_DNA"/>
</dbReference>
<evidence type="ECO:0000256" key="6">
    <source>
        <dbReference type="ARBA" id="ARBA00022927"/>
    </source>
</evidence>
<reference evidence="12 13" key="1">
    <citation type="submission" date="2020-11" db="EMBL/GenBank/DDBJ databases">
        <title>Kefir isolates.</title>
        <authorList>
            <person name="Marcisauskas S."/>
            <person name="Kim Y."/>
            <person name="Blasche S."/>
        </authorList>
    </citation>
    <scope>NUCLEOTIDE SEQUENCE [LARGE SCALE GENOMIC DNA]</scope>
    <source>
        <strain evidence="12 13">KR</strain>
    </source>
</reference>